<dbReference type="PANTHER" id="PTHR30204:SF69">
    <property type="entry name" value="MERR-FAMILY TRANSCRIPTIONAL REGULATOR"/>
    <property type="match status" value="1"/>
</dbReference>
<dbReference type="EMBL" id="BOON01000024">
    <property type="protein sequence ID" value="GII23044.1"/>
    <property type="molecule type" value="Genomic_DNA"/>
</dbReference>
<dbReference type="InterPro" id="IPR000551">
    <property type="entry name" value="MerR-type_HTH_dom"/>
</dbReference>
<dbReference type="PROSITE" id="PS50937">
    <property type="entry name" value="HTH_MERR_2"/>
    <property type="match status" value="1"/>
</dbReference>
<dbReference type="GO" id="GO:0003700">
    <property type="term" value="F:DNA-binding transcription factor activity"/>
    <property type="evidence" value="ECO:0007669"/>
    <property type="project" value="InterPro"/>
</dbReference>
<dbReference type="SUPFAM" id="SSF46955">
    <property type="entry name" value="Putative DNA-binding domain"/>
    <property type="match status" value="1"/>
</dbReference>
<proteinExistence type="predicted"/>
<reference evidence="6" key="1">
    <citation type="submission" date="2021-01" db="EMBL/GenBank/DDBJ databases">
        <title>Whole genome shotgun sequence of Planosporangium mesophilum NBRC 109066.</title>
        <authorList>
            <person name="Komaki H."/>
            <person name="Tamura T."/>
        </authorList>
    </citation>
    <scope>NUCLEOTIDE SEQUENCE</scope>
    <source>
        <strain evidence="6">NBRC 109066</strain>
    </source>
</reference>
<keyword evidence="2" id="KW-0805">Transcription regulation</keyword>
<dbReference type="Gene3D" id="1.10.1660.10">
    <property type="match status" value="1"/>
</dbReference>
<dbReference type="PRINTS" id="PR00040">
    <property type="entry name" value="HTHMERR"/>
</dbReference>
<dbReference type="SMART" id="SM00422">
    <property type="entry name" value="HTH_MERR"/>
    <property type="match status" value="1"/>
</dbReference>
<dbReference type="InterPro" id="IPR047057">
    <property type="entry name" value="MerR_fam"/>
</dbReference>
<organism evidence="6 7">
    <name type="scientific">Planosporangium mesophilum</name>
    <dbReference type="NCBI Taxonomy" id="689768"/>
    <lineage>
        <taxon>Bacteria</taxon>
        <taxon>Bacillati</taxon>
        <taxon>Actinomycetota</taxon>
        <taxon>Actinomycetes</taxon>
        <taxon>Micromonosporales</taxon>
        <taxon>Micromonosporaceae</taxon>
        <taxon>Planosporangium</taxon>
    </lineage>
</organism>
<evidence type="ECO:0000313" key="7">
    <source>
        <dbReference type="Proteomes" id="UP000599074"/>
    </source>
</evidence>
<dbReference type="PANTHER" id="PTHR30204">
    <property type="entry name" value="REDOX-CYCLING DRUG-SENSING TRANSCRIPTIONAL ACTIVATOR SOXR"/>
    <property type="match status" value="1"/>
</dbReference>
<protein>
    <recommendedName>
        <fullName evidence="5">HTH merR-type domain-containing protein</fullName>
    </recommendedName>
</protein>
<keyword evidence="7" id="KW-1185">Reference proteome</keyword>
<evidence type="ECO:0000256" key="3">
    <source>
        <dbReference type="ARBA" id="ARBA00023125"/>
    </source>
</evidence>
<dbReference type="InterPro" id="IPR009061">
    <property type="entry name" value="DNA-bd_dom_put_sf"/>
</dbReference>
<comment type="caution">
    <text evidence="6">The sequence shown here is derived from an EMBL/GenBank/DDBJ whole genome shotgun (WGS) entry which is preliminary data.</text>
</comment>
<name>A0A8J3X181_9ACTN</name>
<evidence type="ECO:0000256" key="4">
    <source>
        <dbReference type="ARBA" id="ARBA00023163"/>
    </source>
</evidence>
<sequence length="135" mass="14120">MSDELLRIGELATRADVSARTVDFYTTLGLLSPAGRTGGNYRLYSPDAVDRIAVIRQLEAHGVSLHDIAAAMQREPSGDAVAGLLTKLGQDLQSLQEVAHSAGPEAHGLLAAITARAHSLITTALEIAANMPPPA</sequence>
<evidence type="ECO:0000256" key="1">
    <source>
        <dbReference type="ARBA" id="ARBA00022491"/>
    </source>
</evidence>
<keyword evidence="3" id="KW-0238">DNA-binding</keyword>
<keyword evidence="1" id="KW-0678">Repressor</keyword>
<feature type="domain" description="HTH merR-type" evidence="5">
    <location>
        <begin position="5"/>
        <end position="74"/>
    </location>
</feature>
<gene>
    <name evidence="6" type="ORF">Pme01_26410</name>
</gene>
<accession>A0A8J3X181</accession>
<dbReference type="RefSeq" id="WP_168115667.1">
    <property type="nucleotide sequence ID" value="NZ_BOON01000024.1"/>
</dbReference>
<keyword evidence="4" id="KW-0804">Transcription</keyword>
<dbReference type="GO" id="GO:0003677">
    <property type="term" value="F:DNA binding"/>
    <property type="evidence" value="ECO:0007669"/>
    <property type="project" value="UniProtKB-KW"/>
</dbReference>
<evidence type="ECO:0000313" key="6">
    <source>
        <dbReference type="EMBL" id="GII23044.1"/>
    </source>
</evidence>
<dbReference type="Pfam" id="PF13411">
    <property type="entry name" value="MerR_1"/>
    <property type="match status" value="1"/>
</dbReference>
<dbReference type="AlphaFoldDB" id="A0A8J3X181"/>
<evidence type="ECO:0000256" key="2">
    <source>
        <dbReference type="ARBA" id="ARBA00023015"/>
    </source>
</evidence>
<dbReference type="Proteomes" id="UP000599074">
    <property type="component" value="Unassembled WGS sequence"/>
</dbReference>
<evidence type="ECO:0000259" key="5">
    <source>
        <dbReference type="PROSITE" id="PS50937"/>
    </source>
</evidence>